<evidence type="ECO:0000256" key="7">
    <source>
        <dbReference type="ARBA" id="ARBA00022691"/>
    </source>
</evidence>
<dbReference type="InterPro" id="IPR017804">
    <property type="entry name" value="MeTrfase_EgtD-like"/>
</dbReference>
<dbReference type="EC" id="2.1.1.261" evidence="8"/>
<keyword evidence="4" id="KW-0017">Alkaloid metabolism</keyword>
<organism evidence="11 12">
    <name type="scientific">Lasiosphaeria hispida</name>
    <dbReference type="NCBI Taxonomy" id="260671"/>
    <lineage>
        <taxon>Eukaryota</taxon>
        <taxon>Fungi</taxon>
        <taxon>Dikarya</taxon>
        <taxon>Ascomycota</taxon>
        <taxon>Pezizomycotina</taxon>
        <taxon>Sordariomycetes</taxon>
        <taxon>Sordariomycetidae</taxon>
        <taxon>Sordariales</taxon>
        <taxon>Lasiosphaeriaceae</taxon>
        <taxon>Lasiosphaeria</taxon>
    </lineage>
</organism>
<evidence type="ECO:0000256" key="1">
    <source>
        <dbReference type="ARBA" id="ARBA00005107"/>
    </source>
</evidence>
<comment type="caution">
    <text evidence="11">The sequence shown here is derived from an EMBL/GenBank/DDBJ whole genome shotgun (WGS) entry which is preliminary data.</text>
</comment>
<dbReference type="PIRSF" id="PIRSF018005">
    <property type="entry name" value="UCP018005"/>
    <property type="match status" value="1"/>
</dbReference>
<dbReference type="InterPro" id="IPR051128">
    <property type="entry name" value="EgtD_Methyltrsf_superfamily"/>
</dbReference>
<dbReference type="InterPro" id="IPR019257">
    <property type="entry name" value="MeTrfase_dom"/>
</dbReference>
<dbReference type="PANTHER" id="PTHR43397:SF1">
    <property type="entry name" value="ERGOTHIONEINE BIOSYNTHESIS PROTEIN 1"/>
    <property type="match status" value="1"/>
</dbReference>
<dbReference type="GO" id="GO:0009820">
    <property type="term" value="P:alkaloid metabolic process"/>
    <property type="evidence" value="ECO:0007669"/>
    <property type="project" value="UniProtKB-KW"/>
</dbReference>
<sequence>MSSQQAIPDGVLDIGGSQTLSRLQNSIAKKLVSKDSLNRHFLPDVFFSDDEGLRLWHKLNCLPDYYQTRDEVELLEQWGSEIEHFIPQDCTIIDLGCGDVRKIKPILDKLESTDKNITYFGLDLSLATVSESVGRLRCTYQNIKCFGLWGTFDDGMEWAKTIAGPRLFLSLGSIFANDRFDRAVKYLTQWTHILRPADLMLIGIDCLQDSDAVWKSYHDSDGLFEKFIRNGFAHANRVSAAPWYRHEDWEIRGDLDLDPVAHRFILKAVRDVDSAAPGIRFKAGDEIECYEGYKQTPELVHRQLEESSLDEIKMWQSPSGSICK</sequence>
<keyword evidence="7" id="KW-0949">S-adenosyl-L-methionine</keyword>
<protein>
    <recommendedName>
        <fullName evidence="8">4-dimethylallyltryptophan N-methyltransferase</fullName>
        <ecNumber evidence="8">2.1.1.261</ecNumber>
    </recommendedName>
</protein>
<dbReference type="GO" id="GO:0032259">
    <property type="term" value="P:methylation"/>
    <property type="evidence" value="ECO:0007669"/>
    <property type="project" value="UniProtKB-KW"/>
</dbReference>
<keyword evidence="5" id="KW-0489">Methyltransferase</keyword>
<name>A0AAJ0H7S6_9PEZI</name>
<evidence type="ECO:0000256" key="6">
    <source>
        <dbReference type="ARBA" id="ARBA00022679"/>
    </source>
</evidence>
<accession>A0AAJ0H7S6</accession>
<comment type="pathway">
    <text evidence="1">Alkaloid biosynthesis; ergot alkaloid biosynthesis.</text>
</comment>
<dbReference type="Pfam" id="PF10017">
    <property type="entry name" value="Methyltransf_33"/>
    <property type="match status" value="1"/>
</dbReference>
<evidence type="ECO:0000313" key="12">
    <source>
        <dbReference type="Proteomes" id="UP001275084"/>
    </source>
</evidence>
<comment type="subunit">
    <text evidence="3">Homodimer.</text>
</comment>
<evidence type="ECO:0000256" key="3">
    <source>
        <dbReference type="ARBA" id="ARBA00011738"/>
    </source>
</evidence>
<keyword evidence="6" id="KW-0808">Transferase</keyword>
<evidence type="ECO:0000256" key="2">
    <source>
        <dbReference type="ARBA" id="ARBA00008361"/>
    </source>
</evidence>
<feature type="domain" description="Histidine-specific methyltransferase SAM-dependent" evidence="10">
    <location>
        <begin position="38"/>
        <end position="321"/>
    </location>
</feature>
<evidence type="ECO:0000256" key="5">
    <source>
        <dbReference type="ARBA" id="ARBA00022603"/>
    </source>
</evidence>
<dbReference type="InterPro" id="IPR029063">
    <property type="entry name" value="SAM-dependent_MTases_sf"/>
</dbReference>
<dbReference type="AlphaFoldDB" id="A0AAJ0H7S6"/>
<dbReference type="InterPro" id="IPR017805">
    <property type="entry name" value="SAM_MeTrfase_EasF-type_put"/>
</dbReference>
<evidence type="ECO:0000313" key="11">
    <source>
        <dbReference type="EMBL" id="KAK3342139.1"/>
    </source>
</evidence>
<dbReference type="Gene3D" id="3.40.50.150">
    <property type="entry name" value="Vaccinia Virus protein VP39"/>
    <property type="match status" value="1"/>
</dbReference>
<evidence type="ECO:0000256" key="8">
    <source>
        <dbReference type="ARBA" id="ARBA00039094"/>
    </source>
</evidence>
<comment type="catalytic activity">
    <reaction evidence="9">
        <text>4-(3-methylbut-2-enyl)-L-tryptophan + S-adenosyl-L-methionine = 4-(3-methylbut-2-enyl)-L-abrine + S-adenosyl-L-homocysteine + H(+)</text>
        <dbReference type="Rhea" id="RHEA:34435"/>
        <dbReference type="ChEBI" id="CHEBI:15378"/>
        <dbReference type="ChEBI" id="CHEBI:57856"/>
        <dbReference type="ChEBI" id="CHEBI:58209"/>
        <dbReference type="ChEBI" id="CHEBI:59789"/>
        <dbReference type="ChEBI" id="CHEBI:67248"/>
        <dbReference type="EC" id="2.1.1.261"/>
    </reaction>
</comment>
<reference evidence="11" key="2">
    <citation type="submission" date="2023-06" db="EMBL/GenBank/DDBJ databases">
        <authorList>
            <consortium name="Lawrence Berkeley National Laboratory"/>
            <person name="Haridas S."/>
            <person name="Hensen N."/>
            <person name="Bonometti L."/>
            <person name="Westerberg I."/>
            <person name="Brannstrom I.O."/>
            <person name="Guillou S."/>
            <person name="Cros-Aarteil S."/>
            <person name="Calhoun S."/>
            <person name="Kuo A."/>
            <person name="Mondo S."/>
            <person name="Pangilinan J."/>
            <person name="Riley R."/>
            <person name="Labutti K."/>
            <person name="Andreopoulos B."/>
            <person name="Lipzen A."/>
            <person name="Chen C."/>
            <person name="Yanf M."/>
            <person name="Daum C."/>
            <person name="Ng V."/>
            <person name="Clum A."/>
            <person name="Steindorff A."/>
            <person name="Ohm R."/>
            <person name="Martin F."/>
            <person name="Silar P."/>
            <person name="Natvig D."/>
            <person name="Lalanne C."/>
            <person name="Gautier V."/>
            <person name="Ament-Velasquez S.L."/>
            <person name="Kruys A."/>
            <person name="Hutchinson M.I."/>
            <person name="Powell A.J."/>
            <person name="Barry K."/>
            <person name="Miller A.N."/>
            <person name="Grigoriev I.V."/>
            <person name="Debuchy R."/>
            <person name="Gladieux P."/>
            <person name="Thoren M.H."/>
            <person name="Johannesson H."/>
        </authorList>
    </citation>
    <scope>NUCLEOTIDE SEQUENCE</scope>
    <source>
        <strain evidence="11">CBS 955.72</strain>
    </source>
</reference>
<evidence type="ECO:0000256" key="4">
    <source>
        <dbReference type="ARBA" id="ARBA00022589"/>
    </source>
</evidence>
<dbReference type="Proteomes" id="UP001275084">
    <property type="component" value="Unassembled WGS sequence"/>
</dbReference>
<gene>
    <name evidence="11" type="ORF">B0T25DRAFT_466002</name>
</gene>
<dbReference type="NCBIfam" id="TIGR03439">
    <property type="entry name" value="methyl_EasF"/>
    <property type="match status" value="1"/>
</dbReference>
<reference evidence="11" key="1">
    <citation type="journal article" date="2023" name="Mol. Phylogenet. Evol.">
        <title>Genome-scale phylogeny and comparative genomics of the fungal order Sordariales.</title>
        <authorList>
            <person name="Hensen N."/>
            <person name="Bonometti L."/>
            <person name="Westerberg I."/>
            <person name="Brannstrom I.O."/>
            <person name="Guillou S."/>
            <person name="Cros-Aarteil S."/>
            <person name="Calhoun S."/>
            <person name="Haridas S."/>
            <person name="Kuo A."/>
            <person name="Mondo S."/>
            <person name="Pangilinan J."/>
            <person name="Riley R."/>
            <person name="LaButti K."/>
            <person name="Andreopoulos B."/>
            <person name="Lipzen A."/>
            <person name="Chen C."/>
            <person name="Yan M."/>
            <person name="Daum C."/>
            <person name="Ng V."/>
            <person name="Clum A."/>
            <person name="Steindorff A."/>
            <person name="Ohm R.A."/>
            <person name="Martin F."/>
            <person name="Silar P."/>
            <person name="Natvig D.O."/>
            <person name="Lalanne C."/>
            <person name="Gautier V."/>
            <person name="Ament-Velasquez S.L."/>
            <person name="Kruys A."/>
            <person name="Hutchinson M.I."/>
            <person name="Powell A.J."/>
            <person name="Barry K."/>
            <person name="Miller A.N."/>
            <person name="Grigoriev I.V."/>
            <person name="Debuchy R."/>
            <person name="Gladieux P."/>
            <person name="Hiltunen Thoren M."/>
            <person name="Johannesson H."/>
        </authorList>
    </citation>
    <scope>NUCLEOTIDE SEQUENCE</scope>
    <source>
        <strain evidence="11">CBS 955.72</strain>
    </source>
</reference>
<evidence type="ECO:0000256" key="9">
    <source>
        <dbReference type="ARBA" id="ARBA00049425"/>
    </source>
</evidence>
<dbReference type="EMBL" id="JAUIQD010000008">
    <property type="protein sequence ID" value="KAK3342139.1"/>
    <property type="molecule type" value="Genomic_DNA"/>
</dbReference>
<dbReference type="PANTHER" id="PTHR43397">
    <property type="entry name" value="ERGOTHIONEINE BIOSYNTHESIS PROTEIN 1"/>
    <property type="match status" value="1"/>
</dbReference>
<evidence type="ECO:0000259" key="10">
    <source>
        <dbReference type="Pfam" id="PF10017"/>
    </source>
</evidence>
<dbReference type="GO" id="GO:0008168">
    <property type="term" value="F:methyltransferase activity"/>
    <property type="evidence" value="ECO:0007669"/>
    <property type="project" value="UniProtKB-KW"/>
</dbReference>
<proteinExistence type="inferred from homology"/>
<comment type="similarity">
    <text evidence="2">Belongs to the methyltransferase superfamily.</text>
</comment>
<keyword evidence="12" id="KW-1185">Reference proteome</keyword>